<dbReference type="PANTHER" id="PTHR42678:SF34">
    <property type="entry name" value="OS04G0183300 PROTEIN"/>
    <property type="match status" value="1"/>
</dbReference>
<proteinExistence type="predicted"/>
<dbReference type="EMBL" id="VIVQ01000001">
    <property type="protein sequence ID" value="TWE11591.1"/>
    <property type="molecule type" value="Genomic_DNA"/>
</dbReference>
<evidence type="ECO:0000313" key="3">
    <source>
        <dbReference type="Proteomes" id="UP000318297"/>
    </source>
</evidence>
<dbReference type="InterPro" id="IPR023631">
    <property type="entry name" value="Amidase_dom"/>
</dbReference>
<organism evidence="2 3">
    <name type="scientific">Rudaeicoccus suwonensis</name>
    <dbReference type="NCBI Taxonomy" id="657409"/>
    <lineage>
        <taxon>Bacteria</taxon>
        <taxon>Bacillati</taxon>
        <taxon>Actinomycetota</taxon>
        <taxon>Actinomycetes</taxon>
        <taxon>Micrococcales</taxon>
        <taxon>Dermacoccaceae</taxon>
        <taxon>Rudaeicoccus</taxon>
    </lineage>
</organism>
<dbReference type="Pfam" id="PF01425">
    <property type="entry name" value="Amidase"/>
    <property type="match status" value="1"/>
</dbReference>
<name>A0A561E7L5_9MICO</name>
<dbReference type="Gene3D" id="3.90.1300.10">
    <property type="entry name" value="Amidase signature (AS) domain"/>
    <property type="match status" value="1"/>
</dbReference>
<feature type="domain" description="Amidase" evidence="1">
    <location>
        <begin position="13"/>
        <end position="438"/>
    </location>
</feature>
<evidence type="ECO:0000259" key="1">
    <source>
        <dbReference type="Pfam" id="PF01425"/>
    </source>
</evidence>
<protein>
    <submittedName>
        <fullName evidence="2">Amidase</fullName>
    </submittedName>
</protein>
<keyword evidence="3" id="KW-1185">Reference proteome</keyword>
<dbReference type="Proteomes" id="UP000318297">
    <property type="component" value="Unassembled WGS sequence"/>
</dbReference>
<dbReference type="OrthoDB" id="182039at2"/>
<dbReference type="PANTHER" id="PTHR42678">
    <property type="entry name" value="AMIDASE"/>
    <property type="match status" value="1"/>
</dbReference>
<sequence>MRHSRRVSSADRLQQAIDRTADVNPQIAAVCTPSPDALDDARRRDTEEPRSALHGIPVLVKDNIDTAGLPTTAGSLALADVPPPSRDATLVRRLRDAGMVLLGKTNLSEWANFRDGNSVSGWSAYGGLTRNPYALNRSAGGSSSGSGAAVAAGITPFAIGSETDGSITCPAAFNGCVGLKPTVGLVPRDGIIPISHSQDSPGPLTATVAQSAALLAVLTGQAYDAAVGQERLRGVRIGVPRKTFWGYSDHADGPAERALQLLSEAGATIVDNADLPAELGWQDELLVMLAEFRAGLADYLRTRSGDGPRTLADIVQFNKAHAAEELPHFGQSLLEEALVAPDLNDRRYLDALERCRAQSRGGGIDAVLREHDLTALVSPACPPAFLIDHVNPEHTAGACSTPAAQAGYPLLTVPSGVAAGLPVAVTFWGTAHSEQSLLRIAAAYEAARDGDTGPLPAPAFVPFV</sequence>
<evidence type="ECO:0000313" key="2">
    <source>
        <dbReference type="EMBL" id="TWE11591.1"/>
    </source>
</evidence>
<dbReference type="InterPro" id="IPR036928">
    <property type="entry name" value="AS_sf"/>
</dbReference>
<dbReference type="SUPFAM" id="SSF75304">
    <property type="entry name" value="Amidase signature (AS) enzymes"/>
    <property type="match status" value="1"/>
</dbReference>
<accession>A0A561E7L5</accession>
<reference evidence="2 3" key="1">
    <citation type="submission" date="2019-06" db="EMBL/GenBank/DDBJ databases">
        <title>Sequencing the genomes of 1000 actinobacteria strains.</title>
        <authorList>
            <person name="Klenk H.-P."/>
        </authorList>
    </citation>
    <scope>NUCLEOTIDE SEQUENCE [LARGE SCALE GENOMIC DNA]</scope>
    <source>
        <strain evidence="2 3">DSM 19560</strain>
    </source>
</reference>
<gene>
    <name evidence="2" type="ORF">BKA23_0366</name>
</gene>
<dbReference type="AlphaFoldDB" id="A0A561E7L5"/>
<comment type="caution">
    <text evidence="2">The sequence shown here is derived from an EMBL/GenBank/DDBJ whole genome shotgun (WGS) entry which is preliminary data.</text>
</comment>